<evidence type="ECO:0000313" key="3">
    <source>
        <dbReference type="Proteomes" id="UP001604282"/>
    </source>
</evidence>
<keyword evidence="3" id="KW-1185">Reference proteome</keyword>
<accession>A0ABW7BLH7</accession>
<comment type="caution">
    <text evidence="2">The sequence shown here is derived from an EMBL/GenBank/DDBJ whole genome shotgun (WGS) entry which is preliminary data.</text>
</comment>
<dbReference type="InterPro" id="IPR011989">
    <property type="entry name" value="ARM-like"/>
</dbReference>
<feature type="compositionally biased region" description="Low complexity" evidence="1">
    <location>
        <begin position="333"/>
        <end position="350"/>
    </location>
</feature>
<dbReference type="Proteomes" id="UP001604282">
    <property type="component" value="Unassembled WGS sequence"/>
</dbReference>
<evidence type="ECO:0000313" key="2">
    <source>
        <dbReference type="EMBL" id="MFG3188381.1"/>
    </source>
</evidence>
<name>A0ABW7BLH7_9ACTN</name>
<organism evidence="2 3">
    <name type="scientific">Streptomyces omiyaensis</name>
    <dbReference type="NCBI Taxonomy" id="68247"/>
    <lineage>
        <taxon>Bacteria</taxon>
        <taxon>Bacillati</taxon>
        <taxon>Actinomycetota</taxon>
        <taxon>Actinomycetes</taxon>
        <taxon>Kitasatosporales</taxon>
        <taxon>Streptomycetaceae</taxon>
        <taxon>Streptomyces</taxon>
    </lineage>
</organism>
<dbReference type="Gene3D" id="1.25.10.10">
    <property type="entry name" value="Leucine-rich Repeat Variant"/>
    <property type="match status" value="1"/>
</dbReference>
<gene>
    <name evidence="2" type="ORF">ACGFYS_05520</name>
</gene>
<dbReference type="InterPro" id="IPR016024">
    <property type="entry name" value="ARM-type_fold"/>
</dbReference>
<dbReference type="Pfam" id="PF13646">
    <property type="entry name" value="HEAT_2"/>
    <property type="match status" value="1"/>
</dbReference>
<feature type="compositionally biased region" description="Basic and acidic residues" evidence="1">
    <location>
        <begin position="320"/>
        <end position="332"/>
    </location>
</feature>
<dbReference type="RefSeq" id="WP_189846965.1">
    <property type="nucleotide sequence ID" value="NZ_BMVV01000001.1"/>
</dbReference>
<dbReference type="SUPFAM" id="SSF48371">
    <property type="entry name" value="ARM repeat"/>
    <property type="match status" value="1"/>
</dbReference>
<dbReference type="EMBL" id="JBICZW010000003">
    <property type="protein sequence ID" value="MFG3188381.1"/>
    <property type="molecule type" value="Genomic_DNA"/>
</dbReference>
<protein>
    <submittedName>
        <fullName evidence="2">HEAT repeat domain-containing protein</fullName>
    </submittedName>
</protein>
<sequence>MTAFVHLAPAVHAARIRRGGLKASGEPRGVYLFPVLPSYPLTHQWLRELARRPGPRGLVAVHVRLPDDAPVTVGRYGDRSPEATTAAGAAGRIRGLGDGALGWEVFLPRAVAPAEVRRIRAVRQVAGWRYFPGAHGTAPCVCAGCVQPGTYGSRRLRERRPHPLDGPAPASRVLRERLERAEARGDTAALCATLRWYELRRRGPVERLAPLAEHPDAGVRRRLAWSVAGWSTPGADALLRTLAGDADAEVRENVAASIAYRRTPAAGALLADLARDPSAAVREAVVDGLVEREETALLAVLARDPAAAVRETVAALADDLLREAPPTEDREAAAPTEGRAAATPSATAGPPSGPTGS</sequence>
<proteinExistence type="predicted"/>
<reference evidence="2 3" key="1">
    <citation type="submission" date="2024-10" db="EMBL/GenBank/DDBJ databases">
        <title>The Natural Products Discovery Center: Release of the First 8490 Sequenced Strains for Exploring Actinobacteria Biosynthetic Diversity.</title>
        <authorList>
            <person name="Kalkreuter E."/>
            <person name="Kautsar S.A."/>
            <person name="Yang D."/>
            <person name="Bader C.D."/>
            <person name="Teijaro C.N."/>
            <person name="Fluegel L."/>
            <person name="Davis C.M."/>
            <person name="Simpson J.R."/>
            <person name="Lauterbach L."/>
            <person name="Steele A.D."/>
            <person name="Gui C."/>
            <person name="Meng S."/>
            <person name="Li G."/>
            <person name="Viehrig K."/>
            <person name="Ye F."/>
            <person name="Su P."/>
            <person name="Kiefer A.F."/>
            <person name="Nichols A."/>
            <person name="Cepeda A.J."/>
            <person name="Yan W."/>
            <person name="Fan B."/>
            <person name="Jiang Y."/>
            <person name="Adhikari A."/>
            <person name="Zheng C.-J."/>
            <person name="Schuster L."/>
            <person name="Cowan T.M."/>
            <person name="Smanski M.J."/>
            <person name="Chevrette M.G."/>
            <person name="De Carvalho L.P.S."/>
            <person name="Shen B."/>
        </authorList>
    </citation>
    <scope>NUCLEOTIDE SEQUENCE [LARGE SCALE GENOMIC DNA]</scope>
    <source>
        <strain evidence="2 3">NPDC048229</strain>
    </source>
</reference>
<feature type="region of interest" description="Disordered" evidence="1">
    <location>
        <begin position="320"/>
        <end position="357"/>
    </location>
</feature>
<evidence type="ECO:0000256" key="1">
    <source>
        <dbReference type="SAM" id="MobiDB-lite"/>
    </source>
</evidence>